<keyword evidence="2" id="KW-1185">Reference proteome</keyword>
<proteinExistence type="predicted"/>
<sequence>MQWLIDSLEMSWDDYSSIFEDYRNAAVYVDRITRRVQVVKVSDIDDFYSNFSVLLQGGYLNKYEPVYIKMAKYVVFPTRREKIALMMVQKHNWRRVSYYIEWKHVASWVVKICESCEKEQKAHMQVLESGLSDEETVRIHISL</sequence>
<evidence type="ECO:0000313" key="2">
    <source>
        <dbReference type="Proteomes" id="UP000470772"/>
    </source>
</evidence>
<dbReference type="Proteomes" id="UP000470772">
    <property type="component" value="Unassembled WGS sequence"/>
</dbReference>
<reference evidence="1 2" key="1">
    <citation type="submission" date="2019-10" db="EMBL/GenBank/DDBJ databases">
        <title>Sequencing and Assembly of Multiple Reported Metal-Biooxidizing Members of the Extremely Thermoacidophilic Archaeal Family Sulfolobaceae.</title>
        <authorList>
            <person name="Counts J.A."/>
            <person name="Kelly R.M."/>
        </authorList>
    </citation>
    <scope>NUCLEOTIDE SEQUENCE [LARGE SCALE GENOMIC DNA]</scope>
    <source>
        <strain evidence="1 2">DSM 6482</strain>
    </source>
</reference>
<comment type="caution">
    <text evidence="1">The sequence shown here is derived from an EMBL/GenBank/DDBJ whole genome shotgun (WGS) entry which is preliminary data.</text>
</comment>
<dbReference type="OrthoDB" id="42831at2157"/>
<organism evidence="1 2">
    <name type="scientific">Sulfuracidifex metallicus DSM 6482 = JCM 9184</name>
    <dbReference type="NCBI Taxonomy" id="523847"/>
    <lineage>
        <taxon>Archaea</taxon>
        <taxon>Thermoproteota</taxon>
        <taxon>Thermoprotei</taxon>
        <taxon>Sulfolobales</taxon>
        <taxon>Sulfolobaceae</taxon>
        <taxon>Sulfuracidifex</taxon>
    </lineage>
</organism>
<name>A0A6A9QNI1_SULME</name>
<dbReference type="AlphaFoldDB" id="A0A6A9QNI1"/>
<accession>A0A6A9QNI1</accession>
<protein>
    <submittedName>
        <fullName evidence="1">Uncharacterized protein</fullName>
    </submittedName>
</protein>
<gene>
    <name evidence="1" type="ORF">GC250_05145</name>
</gene>
<dbReference type="EMBL" id="WGGD01000005">
    <property type="protein sequence ID" value="MUN28835.1"/>
    <property type="molecule type" value="Genomic_DNA"/>
</dbReference>
<evidence type="ECO:0000313" key="1">
    <source>
        <dbReference type="EMBL" id="MUN28835.1"/>
    </source>
</evidence>
<dbReference type="RefSeq" id="WP_054837635.1">
    <property type="nucleotide sequence ID" value="NZ_BBBY01000001.1"/>
</dbReference>